<feature type="region of interest" description="Disordered" evidence="1">
    <location>
        <begin position="235"/>
        <end position="274"/>
    </location>
</feature>
<name>A0A3N4HIC8_ASCIM</name>
<organism evidence="2 3">
    <name type="scientific">Ascobolus immersus RN42</name>
    <dbReference type="NCBI Taxonomy" id="1160509"/>
    <lineage>
        <taxon>Eukaryota</taxon>
        <taxon>Fungi</taxon>
        <taxon>Dikarya</taxon>
        <taxon>Ascomycota</taxon>
        <taxon>Pezizomycotina</taxon>
        <taxon>Pezizomycetes</taxon>
        <taxon>Pezizales</taxon>
        <taxon>Ascobolaceae</taxon>
        <taxon>Ascobolus</taxon>
    </lineage>
</organism>
<dbReference type="AlphaFoldDB" id="A0A3N4HIC8"/>
<feature type="compositionally biased region" description="Polar residues" evidence="1">
    <location>
        <begin position="235"/>
        <end position="248"/>
    </location>
</feature>
<keyword evidence="3" id="KW-1185">Reference proteome</keyword>
<feature type="compositionally biased region" description="Basic and acidic residues" evidence="1">
    <location>
        <begin position="262"/>
        <end position="274"/>
    </location>
</feature>
<feature type="region of interest" description="Disordered" evidence="1">
    <location>
        <begin position="1"/>
        <end position="63"/>
    </location>
</feature>
<sequence length="274" mass="30431">MTDKKHSRDSKESSGKRRGRKDKKGRSDSEGRSSRKREGKDRQLRQMEPRKEPSNTAENIFSYSPDPAQRLVYPATQGVQAAFNPNVPQYHWRDYSAAAGMSKSVGYEGLSEIGPGVNMETSLGRRNVAISPEPEFRPALALDTTQSRPVGSGLRIFTGGNQLHKTKEQISSSPVSPIAAVQVHELQREVRVLPPQLEFMGFRDNLAGHARDANTDDRKATVVYDAVSANEQVAQKRQAQVASRQEASGITDEREDYPSPDDDLKGDFDSRAYI</sequence>
<evidence type="ECO:0000256" key="1">
    <source>
        <dbReference type="SAM" id="MobiDB-lite"/>
    </source>
</evidence>
<dbReference type="Proteomes" id="UP000275078">
    <property type="component" value="Unassembled WGS sequence"/>
</dbReference>
<evidence type="ECO:0000313" key="3">
    <source>
        <dbReference type="Proteomes" id="UP000275078"/>
    </source>
</evidence>
<protein>
    <submittedName>
        <fullName evidence="2">Uncharacterized protein</fullName>
    </submittedName>
</protein>
<evidence type="ECO:0000313" key="2">
    <source>
        <dbReference type="EMBL" id="RPA73127.1"/>
    </source>
</evidence>
<feature type="compositionally biased region" description="Basic and acidic residues" evidence="1">
    <location>
        <begin position="25"/>
        <end position="53"/>
    </location>
</feature>
<accession>A0A3N4HIC8</accession>
<feature type="compositionally biased region" description="Basic and acidic residues" evidence="1">
    <location>
        <begin position="1"/>
        <end position="15"/>
    </location>
</feature>
<gene>
    <name evidence="2" type="ORF">BJ508DRAFT_54892</name>
</gene>
<dbReference type="EMBL" id="ML119833">
    <property type="protein sequence ID" value="RPA73127.1"/>
    <property type="molecule type" value="Genomic_DNA"/>
</dbReference>
<reference evidence="2 3" key="1">
    <citation type="journal article" date="2018" name="Nat. Ecol. Evol.">
        <title>Pezizomycetes genomes reveal the molecular basis of ectomycorrhizal truffle lifestyle.</title>
        <authorList>
            <person name="Murat C."/>
            <person name="Payen T."/>
            <person name="Noel B."/>
            <person name="Kuo A."/>
            <person name="Morin E."/>
            <person name="Chen J."/>
            <person name="Kohler A."/>
            <person name="Krizsan K."/>
            <person name="Balestrini R."/>
            <person name="Da Silva C."/>
            <person name="Montanini B."/>
            <person name="Hainaut M."/>
            <person name="Levati E."/>
            <person name="Barry K.W."/>
            <person name="Belfiori B."/>
            <person name="Cichocki N."/>
            <person name="Clum A."/>
            <person name="Dockter R.B."/>
            <person name="Fauchery L."/>
            <person name="Guy J."/>
            <person name="Iotti M."/>
            <person name="Le Tacon F."/>
            <person name="Lindquist E.A."/>
            <person name="Lipzen A."/>
            <person name="Malagnac F."/>
            <person name="Mello A."/>
            <person name="Molinier V."/>
            <person name="Miyauchi S."/>
            <person name="Poulain J."/>
            <person name="Riccioni C."/>
            <person name="Rubini A."/>
            <person name="Sitrit Y."/>
            <person name="Splivallo R."/>
            <person name="Traeger S."/>
            <person name="Wang M."/>
            <person name="Zifcakova L."/>
            <person name="Wipf D."/>
            <person name="Zambonelli A."/>
            <person name="Paolocci F."/>
            <person name="Nowrousian M."/>
            <person name="Ottonello S."/>
            <person name="Baldrian P."/>
            <person name="Spatafora J.W."/>
            <person name="Henrissat B."/>
            <person name="Nagy L.G."/>
            <person name="Aury J.M."/>
            <person name="Wincker P."/>
            <person name="Grigoriev I.V."/>
            <person name="Bonfante P."/>
            <person name="Martin F.M."/>
        </authorList>
    </citation>
    <scope>NUCLEOTIDE SEQUENCE [LARGE SCALE GENOMIC DNA]</scope>
    <source>
        <strain evidence="2 3">RN42</strain>
    </source>
</reference>
<proteinExistence type="predicted"/>